<evidence type="ECO:0000313" key="3">
    <source>
        <dbReference type="EMBL" id="KZV90876.1"/>
    </source>
</evidence>
<proteinExistence type="predicted"/>
<evidence type="ECO:0000313" key="4">
    <source>
        <dbReference type="Proteomes" id="UP000077266"/>
    </source>
</evidence>
<dbReference type="InParanoid" id="A0A165GQY6"/>
<dbReference type="InterPro" id="IPR045340">
    <property type="entry name" value="DUF6533"/>
</dbReference>
<keyword evidence="1" id="KW-1133">Transmembrane helix</keyword>
<dbReference type="EMBL" id="KV426039">
    <property type="protein sequence ID" value="KZV90876.1"/>
    <property type="molecule type" value="Genomic_DNA"/>
</dbReference>
<feature type="transmembrane region" description="Helical" evidence="1">
    <location>
        <begin position="127"/>
        <end position="146"/>
    </location>
</feature>
<accession>A0A165GQY6</accession>
<keyword evidence="4" id="KW-1185">Reference proteome</keyword>
<dbReference type="Pfam" id="PF20151">
    <property type="entry name" value="DUF6533"/>
    <property type="match status" value="1"/>
</dbReference>
<keyword evidence="1" id="KW-0472">Membrane</keyword>
<dbReference type="STRING" id="1314781.A0A165GQY6"/>
<sequence>MSDADPAAQAALFATIIGSLQRAEYVHYVNAASTCLFMYDHATTFFDEVELIWPASWGAGKILFLLARYLTWPELVSGLVHQFWDIDAGMCHRIFGYNSFSIVWGIGAAEMILVLRTWAIWDRHRGLLIGLVTLFFGVWIAESYIISQLVDKTIFVPATSFSPVLRGCVITASTQIVTYAWILLTAYEALILGLTLVKAVQHFRSGSNRLMNMLYRDGILYFVYLFAISAANLIVVYTTEAEFTILLTQLQRSLYAVLCCRIILHLKQAMLQTDLETFGGPGQVGATTELGKDTVMAFNRERDNTAAFFGTTFQAEEDKADMELETVGYSQP</sequence>
<dbReference type="AlphaFoldDB" id="A0A165GQY6"/>
<feature type="domain" description="DUF6533" evidence="2">
    <location>
        <begin position="28"/>
        <end position="71"/>
    </location>
</feature>
<keyword evidence="1" id="KW-0812">Transmembrane</keyword>
<organism evidence="3 4">
    <name type="scientific">Exidia glandulosa HHB12029</name>
    <dbReference type="NCBI Taxonomy" id="1314781"/>
    <lineage>
        <taxon>Eukaryota</taxon>
        <taxon>Fungi</taxon>
        <taxon>Dikarya</taxon>
        <taxon>Basidiomycota</taxon>
        <taxon>Agaricomycotina</taxon>
        <taxon>Agaricomycetes</taxon>
        <taxon>Auriculariales</taxon>
        <taxon>Exidiaceae</taxon>
        <taxon>Exidia</taxon>
    </lineage>
</organism>
<gene>
    <name evidence="3" type="ORF">EXIGLDRAFT_770436</name>
</gene>
<feature type="transmembrane region" description="Helical" evidence="1">
    <location>
        <begin position="218"/>
        <end position="237"/>
    </location>
</feature>
<reference evidence="3 4" key="1">
    <citation type="journal article" date="2016" name="Mol. Biol. Evol.">
        <title>Comparative Genomics of Early-Diverging Mushroom-Forming Fungi Provides Insights into the Origins of Lignocellulose Decay Capabilities.</title>
        <authorList>
            <person name="Nagy L.G."/>
            <person name="Riley R."/>
            <person name="Tritt A."/>
            <person name="Adam C."/>
            <person name="Daum C."/>
            <person name="Floudas D."/>
            <person name="Sun H."/>
            <person name="Yadav J.S."/>
            <person name="Pangilinan J."/>
            <person name="Larsson K.H."/>
            <person name="Matsuura K."/>
            <person name="Barry K."/>
            <person name="Labutti K."/>
            <person name="Kuo R."/>
            <person name="Ohm R.A."/>
            <person name="Bhattacharya S.S."/>
            <person name="Shirouzu T."/>
            <person name="Yoshinaga Y."/>
            <person name="Martin F.M."/>
            <person name="Grigoriev I.V."/>
            <person name="Hibbett D.S."/>
        </authorList>
    </citation>
    <scope>NUCLEOTIDE SEQUENCE [LARGE SCALE GENOMIC DNA]</scope>
    <source>
        <strain evidence="3 4">HHB12029</strain>
    </source>
</reference>
<evidence type="ECO:0000256" key="1">
    <source>
        <dbReference type="SAM" id="Phobius"/>
    </source>
</evidence>
<feature type="transmembrane region" description="Helical" evidence="1">
    <location>
        <begin position="176"/>
        <end position="197"/>
    </location>
</feature>
<dbReference type="Proteomes" id="UP000077266">
    <property type="component" value="Unassembled WGS sequence"/>
</dbReference>
<dbReference type="OrthoDB" id="3350812at2759"/>
<feature type="transmembrane region" description="Helical" evidence="1">
    <location>
        <begin position="94"/>
        <end position="115"/>
    </location>
</feature>
<protein>
    <recommendedName>
        <fullName evidence="2">DUF6533 domain-containing protein</fullName>
    </recommendedName>
</protein>
<evidence type="ECO:0000259" key="2">
    <source>
        <dbReference type="Pfam" id="PF20151"/>
    </source>
</evidence>
<name>A0A165GQY6_EXIGL</name>